<accession>A0ABY7NQ02</accession>
<organism evidence="1 2">
    <name type="scientific">Sphingomonas abietis</name>
    <dbReference type="NCBI Taxonomy" id="3012344"/>
    <lineage>
        <taxon>Bacteria</taxon>
        <taxon>Pseudomonadati</taxon>
        <taxon>Pseudomonadota</taxon>
        <taxon>Alphaproteobacteria</taxon>
        <taxon>Sphingomonadales</taxon>
        <taxon>Sphingomonadaceae</taxon>
        <taxon>Sphingomonas</taxon>
    </lineage>
</organism>
<evidence type="ECO:0000313" key="1">
    <source>
        <dbReference type="EMBL" id="WBO23603.1"/>
    </source>
</evidence>
<dbReference type="Proteomes" id="UP001210865">
    <property type="component" value="Chromosome"/>
</dbReference>
<dbReference type="RefSeq" id="WP_270078235.1">
    <property type="nucleotide sequence ID" value="NZ_CP115174.1"/>
</dbReference>
<dbReference type="EMBL" id="CP115174">
    <property type="protein sequence ID" value="WBO23603.1"/>
    <property type="molecule type" value="Genomic_DNA"/>
</dbReference>
<keyword evidence="2" id="KW-1185">Reference proteome</keyword>
<sequence>MDSSLIRHVIDTADERGLTVEEALAHWQMAGGANAGRQSAHWVSIAFGIAQRERAAAMISSAIGTGALEG</sequence>
<evidence type="ECO:0000313" key="2">
    <source>
        <dbReference type="Proteomes" id="UP001210865"/>
    </source>
</evidence>
<reference evidence="1 2" key="1">
    <citation type="submission" date="2022-12" db="EMBL/GenBank/DDBJ databases">
        <title>Sphingomonas abieness sp. nov., an endophytic bacterium isolated from Abies koreana.</title>
        <authorList>
            <person name="Jiang L."/>
            <person name="Lee J."/>
        </authorList>
    </citation>
    <scope>NUCLEOTIDE SEQUENCE [LARGE SCALE GENOMIC DNA]</scope>
    <source>
        <strain evidence="2">PAMB 00755</strain>
    </source>
</reference>
<proteinExistence type="predicted"/>
<gene>
    <name evidence="1" type="ORF">PBT88_05615</name>
</gene>
<protein>
    <submittedName>
        <fullName evidence="1">Uncharacterized protein</fullName>
    </submittedName>
</protein>
<name>A0ABY7NQ02_9SPHN</name>